<accession>A0A512RFQ7</accession>
<evidence type="ECO:0000313" key="3">
    <source>
        <dbReference type="Proteomes" id="UP000321436"/>
    </source>
</evidence>
<sequence length="271" mass="30685">MNGENYVFLTEQVLPRLGFGGVLDDELFAKMKKGGDSIILNATGTFGSDQMKYDLELVKKDDRYYLNNISATISRENEDPQTHKFSLYAQNGYTADEMYNMMNKADGHLFVYREFMKEGERVGRWSTIDLTRKDDNDNGILRSYYDNTTHFNLVVELGKLPLQNLSRDDKEKLISEMKQGNPGMAVVKKPDGVKERVSLIAKPNIGVIEVRDKEGQKIKFEQNKGKISNNQKFTVKPGESEDAPKRNLTAAGKLLNAQEKTPDLSKKTKIG</sequence>
<evidence type="ECO:0000313" key="2">
    <source>
        <dbReference type="EMBL" id="GEP94531.1"/>
    </source>
</evidence>
<evidence type="ECO:0000256" key="1">
    <source>
        <dbReference type="SAM" id="MobiDB-lite"/>
    </source>
</evidence>
<dbReference type="EMBL" id="BKAU01000001">
    <property type="protein sequence ID" value="GEP94531.1"/>
    <property type="molecule type" value="Genomic_DNA"/>
</dbReference>
<feature type="region of interest" description="Disordered" evidence="1">
    <location>
        <begin position="252"/>
        <end position="271"/>
    </location>
</feature>
<comment type="caution">
    <text evidence="2">The sequence shown here is derived from an EMBL/GenBank/DDBJ whole genome shotgun (WGS) entry which is preliminary data.</text>
</comment>
<organism evidence="2 3">
    <name type="scientific">Chitinophaga cymbidii</name>
    <dbReference type="NCBI Taxonomy" id="1096750"/>
    <lineage>
        <taxon>Bacteria</taxon>
        <taxon>Pseudomonadati</taxon>
        <taxon>Bacteroidota</taxon>
        <taxon>Chitinophagia</taxon>
        <taxon>Chitinophagales</taxon>
        <taxon>Chitinophagaceae</taxon>
        <taxon>Chitinophaga</taxon>
    </lineage>
</organism>
<gene>
    <name evidence="2" type="ORF">CCY01nite_07910</name>
</gene>
<keyword evidence="3" id="KW-1185">Reference proteome</keyword>
<dbReference type="OrthoDB" id="635926at2"/>
<dbReference type="RefSeq" id="WP_146858015.1">
    <property type="nucleotide sequence ID" value="NZ_BKAU01000001.1"/>
</dbReference>
<feature type="compositionally biased region" description="Basic and acidic residues" evidence="1">
    <location>
        <begin position="260"/>
        <end position="271"/>
    </location>
</feature>
<reference evidence="2 3" key="1">
    <citation type="submission" date="2019-07" db="EMBL/GenBank/DDBJ databases">
        <title>Whole genome shotgun sequence of Chitinophaga cymbidii NBRC 109752.</title>
        <authorList>
            <person name="Hosoyama A."/>
            <person name="Uohara A."/>
            <person name="Ohji S."/>
            <person name="Ichikawa N."/>
        </authorList>
    </citation>
    <scope>NUCLEOTIDE SEQUENCE [LARGE SCALE GENOMIC DNA]</scope>
    <source>
        <strain evidence="2 3">NBRC 109752</strain>
    </source>
</reference>
<protein>
    <recommendedName>
        <fullName evidence="4">DUF3945 domain-containing protein</fullName>
    </recommendedName>
</protein>
<dbReference type="AlphaFoldDB" id="A0A512RFQ7"/>
<proteinExistence type="predicted"/>
<evidence type="ECO:0008006" key="4">
    <source>
        <dbReference type="Google" id="ProtNLM"/>
    </source>
</evidence>
<name>A0A512RFQ7_9BACT</name>
<dbReference type="Proteomes" id="UP000321436">
    <property type="component" value="Unassembled WGS sequence"/>
</dbReference>